<evidence type="ECO:0000256" key="1">
    <source>
        <dbReference type="SAM" id="MobiDB-lite"/>
    </source>
</evidence>
<dbReference type="InterPro" id="IPR036465">
    <property type="entry name" value="vWFA_dom_sf"/>
</dbReference>
<dbReference type="PROSITE" id="PS50234">
    <property type="entry name" value="VWFA"/>
    <property type="match status" value="1"/>
</dbReference>
<feature type="domain" description="VWFA" evidence="2">
    <location>
        <begin position="501"/>
        <end position="709"/>
    </location>
</feature>
<feature type="compositionally biased region" description="Low complexity" evidence="1">
    <location>
        <begin position="51"/>
        <end position="71"/>
    </location>
</feature>
<evidence type="ECO:0000313" key="4">
    <source>
        <dbReference type="Proteomes" id="UP001149163"/>
    </source>
</evidence>
<keyword evidence="4" id="KW-1185">Reference proteome</keyword>
<dbReference type="Gene3D" id="3.40.50.410">
    <property type="entry name" value="von Willebrand factor, type A domain"/>
    <property type="match status" value="1"/>
</dbReference>
<feature type="compositionally biased region" description="Polar residues" evidence="1">
    <location>
        <begin position="72"/>
        <end position="82"/>
    </location>
</feature>
<evidence type="ECO:0000259" key="2">
    <source>
        <dbReference type="PROSITE" id="PS50234"/>
    </source>
</evidence>
<name>A0A9W9IFZ5_9EURO</name>
<dbReference type="AlphaFoldDB" id="A0A9W9IFZ5"/>
<dbReference type="InterPro" id="IPR002035">
    <property type="entry name" value="VWF_A"/>
</dbReference>
<dbReference type="RefSeq" id="XP_056547285.1">
    <property type="nucleotide sequence ID" value="XM_056683679.1"/>
</dbReference>
<evidence type="ECO:0000313" key="3">
    <source>
        <dbReference type="EMBL" id="KAJ5175677.1"/>
    </source>
</evidence>
<gene>
    <name evidence="3" type="ORF">N7482_001554</name>
</gene>
<feature type="region of interest" description="Disordered" evidence="1">
    <location>
        <begin position="279"/>
        <end position="300"/>
    </location>
</feature>
<dbReference type="Proteomes" id="UP001149163">
    <property type="component" value="Unassembled WGS sequence"/>
</dbReference>
<dbReference type="EMBL" id="JAPQKN010000001">
    <property type="protein sequence ID" value="KAJ5175677.1"/>
    <property type="molecule type" value="Genomic_DNA"/>
</dbReference>
<proteinExistence type="predicted"/>
<feature type="compositionally biased region" description="Pro residues" evidence="1">
    <location>
        <begin position="741"/>
        <end position="757"/>
    </location>
</feature>
<comment type="caution">
    <text evidence="3">The sequence shown here is derived from an EMBL/GenBank/DDBJ whole genome shotgun (WGS) entry which is preliminary data.</text>
</comment>
<feature type="region of interest" description="Disordered" evidence="1">
    <location>
        <begin position="43"/>
        <end position="122"/>
    </location>
</feature>
<feature type="compositionally biased region" description="Polar residues" evidence="1">
    <location>
        <begin position="105"/>
        <end position="114"/>
    </location>
</feature>
<protein>
    <recommendedName>
        <fullName evidence="2">VWFA domain-containing protein</fullName>
    </recommendedName>
</protein>
<reference evidence="3" key="2">
    <citation type="journal article" date="2023" name="IMA Fungus">
        <title>Comparative genomic study of the Penicillium genus elucidates a diverse pangenome and 15 lateral gene transfer events.</title>
        <authorList>
            <person name="Petersen C."/>
            <person name="Sorensen T."/>
            <person name="Nielsen M.R."/>
            <person name="Sondergaard T.E."/>
            <person name="Sorensen J.L."/>
            <person name="Fitzpatrick D.A."/>
            <person name="Frisvad J.C."/>
            <person name="Nielsen K.L."/>
        </authorList>
    </citation>
    <scope>NUCLEOTIDE SEQUENCE</scope>
    <source>
        <strain evidence="3">IBT 26290</strain>
    </source>
</reference>
<dbReference type="SUPFAM" id="SSF53300">
    <property type="entry name" value="vWA-like"/>
    <property type="match status" value="1"/>
</dbReference>
<sequence length="788" mass="89079">MHPSKANIDDFMAFAPGTDAGTAALFLETANSVNEAVNQYYDNPHKHARRPPSSMSSIRSPVTPVTPVSPSLAMTTRNSISPTPIAETRMRANSPPPYPSPPLSTGSVSVTGSQRRAHTNGVTEAAKIRARDEQEMQNMLQTVQQSFHIYNSEIEPEHETDYACNCLLHRYMQRKMNRLGVLELWSKAVMYPGEKHYHDCSQGRLFSKNPYQTLVVSPYGFSTSSIYGVQRPDPHYHAKSIHQTIDLNNSLNAKAQAAVDAMEPSFKIWEVDQLQSSMSNIGIGPSTDGDHPSGKSKRASLKKALSIKSSEEKIASRTSKIFSEARELRDAILKEEAGRWPDPEDRRIVSMYQDKVGMAQRIADLRERSPLQYLHLLRAGYFEPIPVEWARQVSNPLKFSIDASVGWRGITPAWRGFEDTAEERLYWVLNHRQGDRARLKPDPISALSMARARMAQAVAPPPAYYAADDTCHLQNNYGGYSNQVMPPQLQHFDAPEQSTDDTMILLDVSGSMDFQPRRPVYNQYLITGYSQSTQPKNKELARAIVRRFTDAMSNHDQNWSGYELITFSSQAEYIGVVNHWNFDEMWRNIRFGGRTRVMTGWQRIKEQHFQKHSQTATYHPVYGWQAGPQTPMLRLLLLLDGEASDMDEFELDLLGLSWVHITIFLIGVDGCPHHHRHANELQRISEVNPHVSFVDAQGNAPERFITHELLKRHLGYELSMTEFEELEHAPGVPRRAELPAHEPPPPNLPELEQPPPLGERLPVELPSHEPTLPPRLSMELPPPYSATA</sequence>
<dbReference type="OrthoDB" id="2142598at2759"/>
<organism evidence="3 4">
    <name type="scientific">Penicillium canariense</name>
    <dbReference type="NCBI Taxonomy" id="189055"/>
    <lineage>
        <taxon>Eukaryota</taxon>
        <taxon>Fungi</taxon>
        <taxon>Dikarya</taxon>
        <taxon>Ascomycota</taxon>
        <taxon>Pezizomycotina</taxon>
        <taxon>Eurotiomycetes</taxon>
        <taxon>Eurotiomycetidae</taxon>
        <taxon>Eurotiales</taxon>
        <taxon>Aspergillaceae</taxon>
        <taxon>Penicillium</taxon>
    </lineage>
</organism>
<feature type="region of interest" description="Disordered" evidence="1">
    <location>
        <begin position="727"/>
        <end position="788"/>
    </location>
</feature>
<reference evidence="3" key="1">
    <citation type="submission" date="2022-11" db="EMBL/GenBank/DDBJ databases">
        <authorList>
            <person name="Petersen C."/>
        </authorList>
    </citation>
    <scope>NUCLEOTIDE SEQUENCE</scope>
    <source>
        <strain evidence="3">IBT 26290</strain>
    </source>
</reference>
<dbReference type="GeneID" id="81422855"/>
<accession>A0A9W9IFZ5</accession>